<feature type="region of interest" description="Disordered" evidence="1">
    <location>
        <begin position="102"/>
        <end position="132"/>
    </location>
</feature>
<organism evidence="2 3">
    <name type="scientific">Corynespora cassiicola Philippines</name>
    <dbReference type="NCBI Taxonomy" id="1448308"/>
    <lineage>
        <taxon>Eukaryota</taxon>
        <taxon>Fungi</taxon>
        <taxon>Dikarya</taxon>
        <taxon>Ascomycota</taxon>
        <taxon>Pezizomycotina</taxon>
        <taxon>Dothideomycetes</taxon>
        <taxon>Pleosporomycetidae</taxon>
        <taxon>Pleosporales</taxon>
        <taxon>Corynesporascaceae</taxon>
        <taxon>Corynespora</taxon>
    </lineage>
</organism>
<reference evidence="2 3" key="1">
    <citation type="journal article" date="2018" name="Front. Microbiol.">
        <title>Genome-Wide Analysis of Corynespora cassiicola Leaf Fall Disease Putative Effectors.</title>
        <authorList>
            <person name="Lopez D."/>
            <person name="Ribeiro S."/>
            <person name="Label P."/>
            <person name="Fumanal B."/>
            <person name="Venisse J.S."/>
            <person name="Kohler A."/>
            <person name="de Oliveira R.R."/>
            <person name="Labutti K."/>
            <person name="Lipzen A."/>
            <person name="Lail K."/>
            <person name="Bauer D."/>
            <person name="Ohm R.A."/>
            <person name="Barry K.W."/>
            <person name="Spatafora J."/>
            <person name="Grigoriev I.V."/>
            <person name="Martin F.M."/>
            <person name="Pujade-Renaud V."/>
        </authorList>
    </citation>
    <scope>NUCLEOTIDE SEQUENCE [LARGE SCALE GENOMIC DNA]</scope>
    <source>
        <strain evidence="2 3">Philippines</strain>
    </source>
</reference>
<proteinExistence type="predicted"/>
<evidence type="ECO:0000313" key="2">
    <source>
        <dbReference type="EMBL" id="PSN70109.1"/>
    </source>
</evidence>
<feature type="compositionally biased region" description="Pro residues" evidence="1">
    <location>
        <begin position="51"/>
        <end position="63"/>
    </location>
</feature>
<name>A0A2T2NXL8_CORCC</name>
<feature type="compositionally biased region" description="Basic and acidic residues" evidence="1">
    <location>
        <begin position="122"/>
        <end position="131"/>
    </location>
</feature>
<keyword evidence="3" id="KW-1185">Reference proteome</keyword>
<evidence type="ECO:0000256" key="1">
    <source>
        <dbReference type="SAM" id="MobiDB-lite"/>
    </source>
</evidence>
<evidence type="ECO:0000313" key="3">
    <source>
        <dbReference type="Proteomes" id="UP000240883"/>
    </source>
</evidence>
<dbReference type="AlphaFoldDB" id="A0A2T2NXL8"/>
<feature type="compositionally biased region" description="Polar residues" evidence="1">
    <location>
        <begin position="14"/>
        <end position="28"/>
    </location>
</feature>
<gene>
    <name evidence="2" type="ORF">BS50DRAFT_305395</name>
</gene>
<dbReference type="Proteomes" id="UP000240883">
    <property type="component" value="Unassembled WGS sequence"/>
</dbReference>
<feature type="region of interest" description="Disordered" evidence="1">
    <location>
        <begin position="1"/>
        <end position="74"/>
    </location>
</feature>
<protein>
    <submittedName>
        <fullName evidence="2">Uncharacterized protein</fullName>
    </submittedName>
</protein>
<accession>A0A2T2NXL8</accession>
<sequence length="155" mass="17278">MTTPPAPKAVCRPRNSSTSRYALSPMSTRRNHWFDSLAPVRPQSNQTFRRTPPPHPQQFPAPQPASSHRLTPPKKYRTLTVSFAPTSSRPRHRLARHLLCGTAPARISPSRTQHMPSPASPRARDGGRGWPKDLQGPLRGVFCCCCCRRGPGMPR</sequence>
<dbReference type="EMBL" id="KZ678132">
    <property type="protein sequence ID" value="PSN70109.1"/>
    <property type="molecule type" value="Genomic_DNA"/>
</dbReference>